<organism evidence="3 4">
    <name type="scientific">Ascodesmis nigricans</name>
    <dbReference type="NCBI Taxonomy" id="341454"/>
    <lineage>
        <taxon>Eukaryota</taxon>
        <taxon>Fungi</taxon>
        <taxon>Dikarya</taxon>
        <taxon>Ascomycota</taxon>
        <taxon>Pezizomycotina</taxon>
        <taxon>Pezizomycetes</taxon>
        <taxon>Pezizales</taxon>
        <taxon>Ascodesmidaceae</taxon>
        <taxon>Ascodesmis</taxon>
    </lineage>
</organism>
<evidence type="ECO:0000313" key="3">
    <source>
        <dbReference type="EMBL" id="TGZ84603.1"/>
    </source>
</evidence>
<feature type="compositionally biased region" description="Low complexity" evidence="1">
    <location>
        <begin position="627"/>
        <end position="657"/>
    </location>
</feature>
<feature type="region of interest" description="Disordered" evidence="1">
    <location>
        <begin position="592"/>
        <end position="676"/>
    </location>
</feature>
<dbReference type="Pfam" id="PF00339">
    <property type="entry name" value="Arrestin_N"/>
    <property type="match status" value="1"/>
</dbReference>
<dbReference type="SMART" id="SM01017">
    <property type="entry name" value="Arrestin_C"/>
    <property type="match status" value="1"/>
</dbReference>
<dbReference type="PANTHER" id="PTHR11188">
    <property type="entry name" value="ARRESTIN DOMAIN CONTAINING PROTEIN"/>
    <property type="match status" value="1"/>
</dbReference>
<dbReference type="FunCoup" id="A0A4S2N5Z4">
    <property type="interactions" value="64"/>
</dbReference>
<feature type="compositionally biased region" description="Low complexity" evidence="1">
    <location>
        <begin position="9"/>
        <end position="24"/>
    </location>
</feature>
<feature type="non-terminal residue" evidence="3">
    <location>
        <position position="754"/>
    </location>
</feature>
<dbReference type="Gene3D" id="2.60.40.640">
    <property type="match status" value="1"/>
</dbReference>
<dbReference type="InterPro" id="IPR050357">
    <property type="entry name" value="Arrestin_domain-protein"/>
</dbReference>
<dbReference type="STRING" id="341454.A0A4S2N5Z4"/>
<dbReference type="GO" id="GO:0005829">
    <property type="term" value="C:cytosol"/>
    <property type="evidence" value="ECO:0007669"/>
    <property type="project" value="TreeGrafter"/>
</dbReference>
<dbReference type="InParanoid" id="A0A4S2N5Z4"/>
<feature type="region of interest" description="Disordered" evidence="1">
    <location>
        <begin position="710"/>
        <end position="754"/>
    </location>
</feature>
<dbReference type="OrthoDB" id="2238745at2759"/>
<dbReference type="AlphaFoldDB" id="A0A4S2N5Z4"/>
<feature type="compositionally biased region" description="Low complexity" evidence="1">
    <location>
        <begin position="592"/>
        <end position="613"/>
    </location>
</feature>
<dbReference type="InterPro" id="IPR011022">
    <property type="entry name" value="Arrestin_C-like"/>
</dbReference>
<keyword evidence="4" id="KW-1185">Reference proteome</keyword>
<name>A0A4S2N5Z4_9PEZI</name>
<feature type="non-terminal residue" evidence="3">
    <location>
        <position position="1"/>
    </location>
</feature>
<dbReference type="Pfam" id="PF02752">
    <property type="entry name" value="Arrestin_C"/>
    <property type="match status" value="1"/>
</dbReference>
<dbReference type="GO" id="GO:0030674">
    <property type="term" value="F:protein-macromolecule adaptor activity"/>
    <property type="evidence" value="ECO:0007669"/>
    <property type="project" value="TreeGrafter"/>
</dbReference>
<gene>
    <name evidence="3" type="ORF">EX30DRAFT_298900</name>
</gene>
<reference evidence="3 4" key="1">
    <citation type="submission" date="2019-04" db="EMBL/GenBank/DDBJ databases">
        <title>Comparative genomics and transcriptomics to analyze fruiting body development in filamentous ascomycetes.</title>
        <authorList>
            <consortium name="DOE Joint Genome Institute"/>
            <person name="Lutkenhaus R."/>
            <person name="Traeger S."/>
            <person name="Breuer J."/>
            <person name="Kuo A."/>
            <person name="Lipzen A."/>
            <person name="Pangilinan J."/>
            <person name="Dilworth D."/>
            <person name="Sandor L."/>
            <person name="Poggeler S."/>
            <person name="Barry K."/>
            <person name="Grigoriev I.V."/>
            <person name="Nowrousian M."/>
        </authorList>
    </citation>
    <scope>NUCLEOTIDE SEQUENCE [LARGE SCALE GENOMIC DNA]</scope>
    <source>
        <strain evidence="3 4">CBS 389.68</strain>
    </source>
</reference>
<evidence type="ECO:0000259" key="2">
    <source>
        <dbReference type="SMART" id="SM01017"/>
    </source>
</evidence>
<evidence type="ECO:0000256" key="1">
    <source>
        <dbReference type="SAM" id="MobiDB-lite"/>
    </source>
</evidence>
<dbReference type="InterPro" id="IPR014756">
    <property type="entry name" value="Ig_E-set"/>
</dbReference>
<dbReference type="InterPro" id="IPR014752">
    <property type="entry name" value="Arrestin-like_C"/>
</dbReference>
<evidence type="ECO:0000313" key="4">
    <source>
        <dbReference type="Proteomes" id="UP000298138"/>
    </source>
</evidence>
<dbReference type="GO" id="GO:0070086">
    <property type="term" value="P:ubiquitin-dependent endocytosis"/>
    <property type="evidence" value="ECO:0007669"/>
    <property type="project" value="TreeGrafter"/>
</dbReference>
<dbReference type="Proteomes" id="UP000298138">
    <property type="component" value="Unassembled WGS sequence"/>
</dbReference>
<dbReference type="GO" id="GO:0031625">
    <property type="term" value="F:ubiquitin protein ligase binding"/>
    <property type="evidence" value="ECO:0007669"/>
    <property type="project" value="TreeGrafter"/>
</dbReference>
<protein>
    <recommendedName>
        <fullName evidence="2">Arrestin C-terminal-like domain-containing protein</fullName>
    </recommendedName>
</protein>
<feature type="region of interest" description="Disordered" evidence="1">
    <location>
        <begin position="1"/>
        <end position="84"/>
    </location>
</feature>
<feature type="compositionally biased region" description="Low complexity" evidence="1">
    <location>
        <begin position="37"/>
        <end position="57"/>
    </location>
</feature>
<feature type="compositionally biased region" description="Acidic residues" evidence="1">
    <location>
        <begin position="714"/>
        <end position="725"/>
    </location>
</feature>
<dbReference type="SUPFAM" id="SSF81296">
    <property type="entry name" value="E set domains"/>
    <property type="match status" value="1"/>
</dbReference>
<feature type="domain" description="Arrestin C-terminal-like" evidence="2">
    <location>
        <begin position="385"/>
        <end position="578"/>
    </location>
</feature>
<feature type="compositionally biased region" description="Basic and acidic residues" evidence="1">
    <location>
        <begin position="743"/>
        <end position="754"/>
    </location>
</feature>
<dbReference type="EMBL" id="ML220112">
    <property type="protein sequence ID" value="TGZ84603.1"/>
    <property type="molecule type" value="Genomic_DNA"/>
</dbReference>
<accession>A0A4S2N5Z4</accession>
<dbReference type="InterPro" id="IPR011021">
    <property type="entry name" value="Arrestin-like_N"/>
</dbReference>
<sequence>SPSLPSFPRPQSSSSRHLSSRSHSTPPPQRAIPRPGTATMPSASSTTTLPTQTMTPPSQTPPRRVMGGGISGIPSHAASAGRSVSMPVTVARPRAQTVGSGADAAANYRHSMYDLDRLQGVVANGVGVGTPLEKPQASTSGGAVTMTIQLAEPVLFLQGFDHSEYSNRAPAMLRGTLLVRVNKPTKIKSIALTFRGKARTDWPEGIPPKKSEYYEEKELMQHIWPFFDSRFPLAELGHCADTYIPRRTYSSQMNGGAKSLGSAIHHLRSSSASKSEHRLSIQLAQSRSFSKYDSPASTAVPVAQKGYRVFQPGDYAYNFELPLESCLPESLDVELGSVKYELEGTIERPGAFRSNLTGKKEVVLVRVPSESNLEASEPIAISRTWEDQLHYDIVISGKSFPLGATIPIAFKLTPLAKVRCHRIKIYITEIIEYSCKNKRVHRRDTAKKLLLFEKRAEMPATSTFPGSSLRVVSGGGFSDNDGVDGNRAVNGSDNLLGDLSAGSMGVGPTELEFNVQLPGCKVREKERIHFDTTYGDIQIHHWIKIVMRLSKQDPNDPSKRRHFEISIDSPFHILSCRANQTNTTLPEYHSTASLSSLSSPSPKSASTCSCPAPTSRTSRPTFNPRDPASNPSTRTNSSSTASTTSLTPPSSIFNNSPIPRPIHLIRQPSMNPPPFDADIPPPLVTPPPKYETVVNRAAGEGLADYFARLAEAEGSGESDGDENEDGEQRRELLPLTPGGRVARSMDERRTWEPI</sequence>
<dbReference type="PANTHER" id="PTHR11188:SF174">
    <property type="entry name" value="ARRESTIN-RELATED TRAFFICKING ADAPTER 10-RELATED"/>
    <property type="match status" value="1"/>
</dbReference>
<proteinExistence type="predicted"/>